<dbReference type="STRING" id="1120990.SAMN03080614_1001139"/>
<dbReference type="OrthoDB" id="3035618at2"/>
<protein>
    <recommendedName>
        <fullName evidence="4">PilX N-terminal</fullName>
    </recommendedName>
</protein>
<proteinExistence type="predicted"/>
<evidence type="ECO:0008006" key="4">
    <source>
        <dbReference type="Google" id="ProtNLM"/>
    </source>
</evidence>
<dbReference type="EMBL" id="FOIF01000001">
    <property type="protein sequence ID" value="SES63386.1"/>
    <property type="molecule type" value="Genomic_DNA"/>
</dbReference>
<accession>A0A1H9Y3J8</accession>
<dbReference type="Proteomes" id="UP000243819">
    <property type="component" value="Unassembled WGS sequence"/>
</dbReference>
<feature type="transmembrane region" description="Helical" evidence="1">
    <location>
        <begin position="12"/>
        <end position="31"/>
    </location>
</feature>
<sequence length="140" mass="15826">MDLLKDKGAALPLVIIAVLVIAIISLSIYNITSNNIMMVKYQENYLKAHYLARSGIEIAYEALWADNGQLLENLDNLGKLGPETIELADGKVVVEVWQIKRGNRDWVVIQGIGSYKNTGIENKVILEFEKENPENQRWIN</sequence>
<reference evidence="3" key="1">
    <citation type="submission" date="2016-10" db="EMBL/GenBank/DDBJ databases">
        <authorList>
            <person name="Varghese N."/>
            <person name="Submissions S."/>
        </authorList>
    </citation>
    <scope>NUCLEOTIDE SEQUENCE [LARGE SCALE GENOMIC DNA]</scope>
    <source>
        <strain evidence="3">DSM 13577</strain>
    </source>
</reference>
<evidence type="ECO:0000256" key="1">
    <source>
        <dbReference type="SAM" id="Phobius"/>
    </source>
</evidence>
<keyword evidence="1" id="KW-0812">Transmembrane</keyword>
<evidence type="ECO:0000313" key="3">
    <source>
        <dbReference type="Proteomes" id="UP000243819"/>
    </source>
</evidence>
<name>A0A1H9Y3J8_9FIRM</name>
<keyword evidence="1" id="KW-0472">Membrane</keyword>
<gene>
    <name evidence="2" type="ORF">SAMN03080614_1001139</name>
</gene>
<keyword evidence="1" id="KW-1133">Transmembrane helix</keyword>
<dbReference type="AlphaFoldDB" id="A0A1H9Y3J8"/>
<organism evidence="2 3">
    <name type="scientific">Anaerobranca gottschalkii DSM 13577</name>
    <dbReference type="NCBI Taxonomy" id="1120990"/>
    <lineage>
        <taxon>Bacteria</taxon>
        <taxon>Bacillati</taxon>
        <taxon>Bacillota</taxon>
        <taxon>Clostridia</taxon>
        <taxon>Eubacteriales</taxon>
        <taxon>Proteinivoracaceae</taxon>
        <taxon>Anaerobranca</taxon>
    </lineage>
</organism>
<evidence type="ECO:0000313" key="2">
    <source>
        <dbReference type="EMBL" id="SES63386.1"/>
    </source>
</evidence>
<dbReference type="RefSeq" id="WP_091347888.1">
    <property type="nucleotide sequence ID" value="NZ_FOIF01000001.1"/>
</dbReference>
<keyword evidence="3" id="KW-1185">Reference proteome</keyword>